<feature type="region of interest" description="Disordered" evidence="1">
    <location>
        <begin position="23"/>
        <end position="79"/>
    </location>
</feature>
<feature type="compositionally biased region" description="Pro residues" evidence="1">
    <location>
        <begin position="278"/>
        <end position="287"/>
    </location>
</feature>
<organism evidence="2 3">
    <name type="scientific">Fulvimonas soli</name>
    <dbReference type="NCBI Taxonomy" id="155197"/>
    <lineage>
        <taxon>Bacteria</taxon>
        <taxon>Pseudomonadati</taxon>
        <taxon>Pseudomonadota</taxon>
        <taxon>Gammaproteobacteria</taxon>
        <taxon>Lysobacterales</taxon>
        <taxon>Rhodanobacteraceae</taxon>
        <taxon>Fulvimonas</taxon>
    </lineage>
</organism>
<feature type="compositionally biased region" description="Low complexity" evidence="1">
    <location>
        <begin position="291"/>
        <end position="309"/>
    </location>
</feature>
<dbReference type="AlphaFoldDB" id="A0A316I8U4"/>
<proteinExistence type="predicted"/>
<dbReference type="Proteomes" id="UP000245812">
    <property type="component" value="Unassembled WGS sequence"/>
</dbReference>
<feature type="compositionally biased region" description="Gly residues" evidence="1">
    <location>
        <begin position="57"/>
        <end position="70"/>
    </location>
</feature>
<name>A0A316I8U4_9GAMM</name>
<evidence type="ECO:0000313" key="3">
    <source>
        <dbReference type="Proteomes" id="UP000245812"/>
    </source>
</evidence>
<evidence type="ECO:0000256" key="1">
    <source>
        <dbReference type="SAM" id="MobiDB-lite"/>
    </source>
</evidence>
<sequence>MPGVRWYTTTRNGKTVQIGGYVRQQRSAAPKASPAAGRGPILPRGVSHAPSSPPSRSGGGLERQVSGGGIKTKEQRAEEARQAEARRLVIQQMNHEQRLLEMYLAGLEASGQSVRKATEEGLRLLVDDHQPLTPQAVRFRDWLGERAFIAGALDQARAEPGKRQAALTEATASLERRRQRLDDHNAQPEEAKPEWWKSKRAWAERRRERDTWQKQLERKVRHAIKREDAARAGLSTEALDEIEQQIDAASVALARHDASRVRLFPDAELPRPASTTPEPSPPTPTEPQPDDPAQAQRQQQRARVNLTPRPELRPRLRR</sequence>
<accession>A0A316I8U4</accession>
<dbReference type="EMBL" id="QGHC01000004">
    <property type="protein sequence ID" value="PWK89863.1"/>
    <property type="molecule type" value="Genomic_DNA"/>
</dbReference>
<gene>
    <name evidence="2" type="ORF">C7456_104217</name>
</gene>
<keyword evidence="3" id="KW-1185">Reference proteome</keyword>
<comment type="caution">
    <text evidence="2">The sequence shown here is derived from an EMBL/GenBank/DDBJ whole genome shotgun (WGS) entry which is preliminary data.</text>
</comment>
<reference evidence="2 3" key="1">
    <citation type="submission" date="2018-05" db="EMBL/GenBank/DDBJ databases">
        <title>Genomic Encyclopedia of Type Strains, Phase IV (KMG-IV): sequencing the most valuable type-strain genomes for metagenomic binning, comparative biology and taxonomic classification.</title>
        <authorList>
            <person name="Goeker M."/>
        </authorList>
    </citation>
    <scope>NUCLEOTIDE SEQUENCE [LARGE SCALE GENOMIC DNA]</scope>
    <source>
        <strain evidence="2 3">DSM 14263</strain>
    </source>
</reference>
<feature type="region of interest" description="Disordered" evidence="1">
    <location>
        <begin position="178"/>
        <end position="200"/>
    </location>
</feature>
<feature type="region of interest" description="Disordered" evidence="1">
    <location>
        <begin position="262"/>
        <end position="318"/>
    </location>
</feature>
<protein>
    <submittedName>
        <fullName evidence="2">Uncharacterized protein</fullName>
    </submittedName>
</protein>
<evidence type="ECO:0000313" key="2">
    <source>
        <dbReference type="EMBL" id="PWK89863.1"/>
    </source>
</evidence>